<evidence type="ECO:0000313" key="5">
    <source>
        <dbReference type="EMBL" id="EUB62258.1"/>
    </source>
</evidence>
<dbReference type="PANTHER" id="PTHR11309">
    <property type="entry name" value="FRIZZLED"/>
    <property type="match status" value="1"/>
</dbReference>
<comment type="caution">
    <text evidence="5">The sequence shown here is derived from an EMBL/GenBank/DDBJ whole genome shotgun (WGS) entry which is preliminary data.</text>
</comment>
<evidence type="ECO:0000256" key="2">
    <source>
        <dbReference type="ARBA" id="ARBA00023157"/>
    </source>
</evidence>
<gene>
    <name evidence="5" type="ORF">EGR_03010</name>
</gene>
<keyword evidence="6" id="KW-1185">Reference proteome</keyword>
<dbReference type="InterPro" id="IPR015526">
    <property type="entry name" value="Frizzled/SFRP"/>
</dbReference>
<proteinExistence type="predicted"/>
<dbReference type="GO" id="GO:0035567">
    <property type="term" value="P:non-canonical Wnt signaling pathway"/>
    <property type="evidence" value="ECO:0007669"/>
    <property type="project" value="TreeGrafter"/>
</dbReference>
<dbReference type="SUPFAM" id="SSF63501">
    <property type="entry name" value="Frizzled cysteine-rich domain"/>
    <property type="match status" value="1"/>
</dbReference>
<dbReference type="CTD" id="36338725"/>
<evidence type="ECO:0000256" key="1">
    <source>
        <dbReference type="ARBA" id="ARBA00022473"/>
    </source>
</evidence>
<dbReference type="GO" id="GO:0017147">
    <property type="term" value="F:Wnt-protein binding"/>
    <property type="evidence" value="ECO:0007669"/>
    <property type="project" value="TreeGrafter"/>
</dbReference>
<dbReference type="Pfam" id="PF01392">
    <property type="entry name" value="Fz"/>
    <property type="match status" value="1"/>
</dbReference>
<dbReference type="PROSITE" id="PS50038">
    <property type="entry name" value="FZ"/>
    <property type="match status" value="1"/>
</dbReference>
<dbReference type="KEGG" id="egl:EGR_03010"/>
<accession>W6UMG4</accession>
<evidence type="ECO:0000259" key="4">
    <source>
        <dbReference type="PROSITE" id="PS50038"/>
    </source>
</evidence>
<name>W6UMG4_ECHGR</name>
<dbReference type="SMART" id="SM00063">
    <property type="entry name" value="FRI"/>
    <property type="match status" value="1"/>
</dbReference>
<dbReference type="RefSeq" id="XP_024353454.1">
    <property type="nucleotide sequence ID" value="XM_024492259.1"/>
</dbReference>
<feature type="domain" description="FZ" evidence="4">
    <location>
        <begin position="93"/>
        <end position="171"/>
    </location>
</feature>
<dbReference type="GO" id="GO:0060070">
    <property type="term" value="P:canonical Wnt signaling pathway"/>
    <property type="evidence" value="ECO:0007669"/>
    <property type="project" value="TreeGrafter"/>
</dbReference>
<sequence length="177" mass="19826">MYQITPEAGVLTFPPACVGSRYSVIRAFGFSRSFPVPAATIEGVAFLSKWLLSPMGRRQNPGSLWQCPALPPDMNYCSYSASSPESIQEANVWIALLSSRCHPHAMKFVCTVYNPVCLHSHQVMPILPCREFCIEVRSACVSRMYLFGFKWPQQVDCDRFPSEEASMCISSKRESGE</sequence>
<comment type="caution">
    <text evidence="3">Lacks conserved residue(s) required for the propagation of feature annotation.</text>
</comment>
<evidence type="ECO:0000313" key="6">
    <source>
        <dbReference type="Proteomes" id="UP000019149"/>
    </source>
</evidence>
<dbReference type="STRING" id="6210.W6UMG4"/>
<dbReference type="AlphaFoldDB" id="W6UMG4"/>
<feature type="disulfide bond" evidence="3">
    <location>
        <begin position="133"/>
        <end position="157"/>
    </location>
</feature>
<dbReference type="CDD" id="cd07066">
    <property type="entry name" value="CRD_FZ"/>
    <property type="match status" value="1"/>
</dbReference>
<keyword evidence="1" id="KW-0217">Developmental protein</keyword>
<dbReference type="InterPro" id="IPR036790">
    <property type="entry name" value="Frizzled_dom_sf"/>
</dbReference>
<keyword evidence="2 3" id="KW-1015">Disulfide bond</keyword>
<dbReference type="GeneID" id="36338725"/>
<dbReference type="OrthoDB" id="5985572at2759"/>
<dbReference type="Gene3D" id="1.10.2000.10">
    <property type="entry name" value="Frizzled cysteine-rich domain"/>
    <property type="match status" value="1"/>
</dbReference>
<protein>
    <submittedName>
        <fullName evidence="5">Secreted frizzled-related protein</fullName>
    </submittedName>
</protein>
<dbReference type="InterPro" id="IPR020067">
    <property type="entry name" value="Frizzled_dom"/>
</dbReference>
<reference evidence="5 6" key="1">
    <citation type="journal article" date="2013" name="Nat. Genet.">
        <title>The genome of the hydatid tapeworm Echinococcus granulosus.</title>
        <authorList>
            <person name="Zheng H."/>
            <person name="Zhang W."/>
            <person name="Zhang L."/>
            <person name="Zhang Z."/>
            <person name="Li J."/>
            <person name="Lu G."/>
            <person name="Zhu Y."/>
            <person name="Wang Y."/>
            <person name="Huang Y."/>
            <person name="Liu J."/>
            <person name="Kang H."/>
            <person name="Chen J."/>
            <person name="Wang L."/>
            <person name="Chen A."/>
            <person name="Yu S."/>
            <person name="Gao Z."/>
            <person name="Jin L."/>
            <person name="Gu W."/>
            <person name="Wang Z."/>
            <person name="Zhao L."/>
            <person name="Shi B."/>
            <person name="Wen H."/>
            <person name="Lin R."/>
            <person name="Jones M.K."/>
            <person name="Brejova B."/>
            <person name="Vinar T."/>
            <person name="Zhao G."/>
            <person name="McManus D.P."/>
            <person name="Chen Z."/>
            <person name="Zhou Y."/>
            <person name="Wang S."/>
        </authorList>
    </citation>
    <scope>NUCLEOTIDE SEQUENCE [LARGE SCALE GENOMIC DNA]</scope>
</reference>
<dbReference type="EMBL" id="APAU02000014">
    <property type="protein sequence ID" value="EUB62258.1"/>
    <property type="molecule type" value="Genomic_DNA"/>
</dbReference>
<evidence type="ECO:0000256" key="3">
    <source>
        <dbReference type="PROSITE-ProRule" id="PRU00090"/>
    </source>
</evidence>
<dbReference type="Proteomes" id="UP000019149">
    <property type="component" value="Unassembled WGS sequence"/>
</dbReference>
<organism evidence="5 6">
    <name type="scientific">Echinococcus granulosus</name>
    <name type="common">Hydatid tapeworm</name>
    <dbReference type="NCBI Taxonomy" id="6210"/>
    <lineage>
        <taxon>Eukaryota</taxon>
        <taxon>Metazoa</taxon>
        <taxon>Spiralia</taxon>
        <taxon>Lophotrochozoa</taxon>
        <taxon>Platyhelminthes</taxon>
        <taxon>Cestoda</taxon>
        <taxon>Eucestoda</taxon>
        <taxon>Cyclophyllidea</taxon>
        <taxon>Taeniidae</taxon>
        <taxon>Echinococcus</taxon>
        <taxon>Echinococcus granulosus group</taxon>
    </lineage>
</organism>
<dbReference type="GO" id="GO:0005615">
    <property type="term" value="C:extracellular space"/>
    <property type="evidence" value="ECO:0007669"/>
    <property type="project" value="TreeGrafter"/>
</dbReference>
<dbReference type="PANTHER" id="PTHR11309:SF148">
    <property type="entry name" value="SECRETED FRIZZLED-RELATED PROTEIN 1"/>
    <property type="match status" value="1"/>
</dbReference>